<dbReference type="Gene3D" id="3.40.50.620">
    <property type="entry name" value="HUPs"/>
    <property type="match status" value="1"/>
</dbReference>
<sequence>MGEVPNYYPEEQSEENGLSSQESFKTPEKDPQAPPFDVLIVFGQGPVQKEQCWGLPTGAKARCIAAAELFHKGQIREVVLTGGKTGGEDYPSEAELMRDYLVKKMKVPEESLILEDKSTNTIENFANVLKMIDQKPETYRNLAFLSAGFHLARVEMLADKFLTTGLKFSSDELLKMRSPHHQRWVEKTTNPNQNEHYQKTLLEENRWMGGLEKIPAYWMPQASATSPERFRQIIKALPGVQDWLAENGLNNWEELSPDDLQNKIESLPREMPPAEWASREGWEEK</sequence>
<dbReference type="GO" id="GO:0000270">
    <property type="term" value="P:peptidoglycan metabolic process"/>
    <property type="evidence" value="ECO:0007669"/>
    <property type="project" value="TreeGrafter"/>
</dbReference>
<comment type="caution">
    <text evidence="3">The sequence shown here is derived from an EMBL/GenBank/DDBJ whole genome shotgun (WGS) entry which is preliminary data.</text>
</comment>
<organism evidence="3 4">
    <name type="scientific">Candidatus Nealsonbacteria bacterium CG23_combo_of_CG06-09_8_20_14_all_40_13</name>
    <dbReference type="NCBI Taxonomy" id="1974724"/>
    <lineage>
        <taxon>Bacteria</taxon>
        <taxon>Candidatus Nealsoniibacteriota</taxon>
    </lineage>
</organism>
<evidence type="ECO:0000256" key="1">
    <source>
        <dbReference type="SAM" id="MobiDB-lite"/>
    </source>
</evidence>
<evidence type="ECO:0000259" key="2">
    <source>
        <dbReference type="Pfam" id="PF02698"/>
    </source>
</evidence>
<dbReference type="GO" id="GO:0005886">
    <property type="term" value="C:plasma membrane"/>
    <property type="evidence" value="ECO:0007669"/>
    <property type="project" value="TreeGrafter"/>
</dbReference>
<gene>
    <name evidence="3" type="ORF">COX39_03325</name>
</gene>
<dbReference type="PANTHER" id="PTHR30336">
    <property type="entry name" value="INNER MEMBRANE PROTEIN, PROBABLE PERMEASE"/>
    <property type="match status" value="1"/>
</dbReference>
<name>A0A2G9YRP3_9BACT</name>
<feature type="region of interest" description="Disordered" evidence="1">
    <location>
        <begin position="1"/>
        <end position="30"/>
    </location>
</feature>
<dbReference type="PANTHER" id="PTHR30336:SF4">
    <property type="entry name" value="ENVELOPE BIOGENESIS FACTOR ELYC"/>
    <property type="match status" value="1"/>
</dbReference>
<feature type="domain" description="DUF218" evidence="2">
    <location>
        <begin position="37"/>
        <end position="165"/>
    </location>
</feature>
<dbReference type="EMBL" id="PCRM01000044">
    <property type="protein sequence ID" value="PIP21363.1"/>
    <property type="molecule type" value="Genomic_DNA"/>
</dbReference>
<feature type="region of interest" description="Disordered" evidence="1">
    <location>
        <begin position="263"/>
        <end position="285"/>
    </location>
</feature>
<accession>A0A2G9YRP3</accession>
<dbReference type="AlphaFoldDB" id="A0A2G9YRP3"/>
<reference evidence="3 4" key="1">
    <citation type="submission" date="2017-09" db="EMBL/GenBank/DDBJ databases">
        <title>Depth-based differentiation of microbial function through sediment-hosted aquifers and enrichment of novel symbionts in the deep terrestrial subsurface.</title>
        <authorList>
            <person name="Probst A.J."/>
            <person name="Ladd B."/>
            <person name="Jarett J.K."/>
            <person name="Geller-Mcgrath D.E."/>
            <person name="Sieber C.M."/>
            <person name="Emerson J.B."/>
            <person name="Anantharaman K."/>
            <person name="Thomas B.C."/>
            <person name="Malmstrom R."/>
            <person name="Stieglmeier M."/>
            <person name="Klingl A."/>
            <person name="Woyke T."/>
            <person name="Ryan C.M."/>
            <person name="Banfield J.F."/>
        </authorList>
    </citation>
    <scope>NUCLEOTIDE SEQUENCE [LARGE SCALE GENOMIC DNA]</scope>
    <source>
        <strain evidence="3">CG23_combo_of_CG06-09_8_20_14_all_40_13</strain>
    </source>
</reference>
<dbReference type="InterPro" id="IPR003848">
    <property type="entry name" value="DUF218"/>
</dbReference>
<dbReference type="GO" id="GO:0043164">
    <property type="term" value="P:Gram-negative-bacterium-type cell wall biogenesis"/>
    <property type="evidence" value="ECO:0007669"/>
    <property type="project" value="TreeGrafter"/>
</dbReference>
<dbReference type="Pfam" id="PF02698">
    <property type="entry name" value="DUF218"/>
    <property type="match status" value="1"/>
</dbReference>
<dbReference type="InterPro" id="IPR014729">
    <property type="entry name" value="Rossmann-like_a/b/a_fold"/>
</dbReference>
<protein>
    <recommendedName>
        <fullName evidence="2">DUF218 domain-containing protein</fullName>
    </recommendedName>
</protein>
<proteinExistence type="predicted"/>
<feature type="compositionally biased region" description="Polar residues" evidence="1">
    <location>
        <begin position="15"/>
        <end position="24"/>
    </location>
</feature>
<evidence type="ECO:0000313" key="3">
    <source>
        <dbReference type="EMBL" id="PIP21363.1"/>
    </source>
</evidence>
<dbReference type="Proteomes" id="UP000231567">
    <property type="component" value="Unassembled WGS sequence"/>
</dbReference>
<dbReference type="InterPro" id="IPR051599">
    <property type="entry name" value="Cell_Envelope_Assoc"/>
</dbReference>
<dbReference type="CDD" id="cd06259">
    <property type="entry name" value="YdcF-like"/>
    <property type="match status" value="1"/>
</dbReference>
<evidence type="ECO:0000313" key="4">
    <source>
        <dbReference type="Proteomes" id="UP000231567"/>
    </source>
</evidence>